<dbReference type="PANTHER" id="PTHR31569">
    <property type="entry name" value="SWIM-TYPE DOMAIN-CONTAINING PROTEIN"/>
    <property type="match status" value="1"/>
</dbReference>
<accession>A0AAP0RWQ5</accession>
<gene>
    <name evidence="2" type="ORF">L1049_011084</name>
</gene>
<evidence type="ECO:0000313" key="3">
    <source>
        <dbReference type="Proteomes" id="UP001415857"/>
    </source>
</evidence>
<protein>
    <recommendedName>
        <fullName evidence="1">MULE transposase domain-containing protein</fullName>
    </recommendedName>
</protein>
<dbReference type="PANTHER" id="PTHR31569:SF4">
    <property type="entry name" value="SWIM-TYPE DOMAIN-CONTAINING PROTEIN"/>
    <property type="match status" value="1"/>
</dbReference>
<sequence>MTRRIEKFLAAFVVAAKNASSTLKRKSLHLFLNLKMKNPKMWIHRILSKIKTKKHRILPSSKSNLMSKTKRLMFMNEERRPDKSFYAKMLPQKLASTSRHVLWIIIMNSQIMRKKDVETEHEKKRRKETGTKKCRCPFALKGEKMPDDNEWMLKVLCGIHNHEAAKYLEGHSYTWRLSEQENSLVFDMSMKMSRPKDILVTLKRKDILNTSTLRTIYNARLKNREQNILPGVIVTDRELSLMNAIEKVFPNARHLLCRGHISKNVLSNCKKYFESGDQWEKFNSQWETVVLSATESEYLTQVDILHKNFNTYPEALQYVSSSWLTPYKDRVENAHARLKRQLGCSTLNFELSWGEVHSLIELQYTEIKASFEKSSIVAKHKFACAELKEIRGMVSIIALENIFVQMRRARAIGVDASACGCANRRSHGLPYAHEITEYKREGRPIPLDCIYQFWRKLDILPATKKQNLKLMCQPYLNLFLQIFEDKDTESQLQMLKKLNCSTGFNVEPSNSSGHFVLQRQPKEKVYPTQAAKPISHIDEFPAGIREYIFKTKDVQADGNCGFRAIAALMGKGEDGWMVVREDLVNELLYNHQLYTWVYGSVHRVNEIRSGLAHFKGGFAGYEHWMTMPDMGHLIASRYNVVLYHLSMQQCLTFLPLRSNPMPLHARKDIAIGFVNGNHFI</sequence>
<organism evidence="2 3">
    <name type="scientific">Liquidambar formosana</name>
    <name type="common">Formosan gum</name>
    <dbReference type="NCBI Taxonomy" id="63359"/>
    <lineage>
        <taxon>Eukaryota</taxon>
        <taxon>Viridiplantae</taxon>
        <taxon>Streptophyta</taxon>
        <taxon>Embryophyta</taxon>
        <taxon>Tracheophyta</taxon>
        <taxon>Spermatophyta</taxon>
        <taxon>Magnoliopsida</taxon>
        <taxon>eudicotyledons</taxon>
        <taxon>Gunneridae</taxon>
        <taxon>Pentapetalae</taxon>
        <taxon>Saxifragales</taxon>
        <taxon>Altingiaceae</taxon>
        <taxon>Liquidambar</taxon>
    </lineage>
</organism>
<comment type="caution">
    <text evidence="2">The sequence shown here is derived from an EMBL/GenBank/DDBJ whole genome shotgun (WGS) entry which is preliminary data.</text>
</comment>
<dbReference type="Pfam" id="PF10551">
    <property type="entry name" value="MULE"/>
    <property type="match status" value="1"/>
</dbReference>
<dbReference type="Proteomes" id="UP001415857">
    <property type="component" value="Unassembled WGS sequence"/>
</dbReference>
<proteinExistence type="predicted"/>
<evidence type="ECO:0000259" key="1">
    <source>
        <dbReference type="Pfam" id="PF10551"/>
    </source>
</evidence>
<evidence type="ECO:0000313" key="2">
    <source>
        <dbReference type="EMBL" id="KAK9282860.1"/>
    </source>
</evidence>
<dbReference type="InterPro" id="IPR052579">
    <property type="entry name" value="Zinc_finger_SWIM"/>
</dbReference>
<reference evidence="2 3" key="1">
    <citation type="journal article" date="2024" name="Plant J.">
        <title>Genome sequences and population genomics reveal climatic adaptation and genomic divergence between two closely related sweetgum species.</title>
        <authorList>
            <person name="Xu W.Q."/>
            <person name="Ren C.Q."/>
            <person name="Zhang X.Y."/>
            <person name="Comes H.P."/>
            <person name="Liu X.H."/>
            <person name="Li Y.G."/>
            <person name="Kettle C.J."/>
            <person name="Jalonen R."/>
            <person name="Gaisberger H."/>
            <person name="Ma Y.Z."/>
            <person name="Qiu Y.X."/>
        </authorList>
    </citation>
    <scope>NUCLEOTIDE SEQUENCE [LARGE SCALE GENOMIC DNA]</scope>
    <source>
        <strain evidence="2">Hangzhou</strain>
    </source>
</reference>
<keyword evidence="3" id="KW-1185">Reference proteome</keyword>
<feature type="domain" description="MULE transposase" evidence="1">
    <location>
        <begin position="224"/>
        <end position="264"/>
    </location>
</feature>
<name>A0AAP0RWQ5_LIQFO</name>
<dbReference type="EMBL" id="JBBPBK010000006">
    <property type="protein sequence ID" value="KAK9282860.1"/>
    <property type="molecule type" value="Genomic_DNA"/>
</dbReference>
<dbReference type="InterPro" id="IPR018289">
    <property type="entry name" value="MULE_transposase_dom"/>
</dbReference>
<dbReference type="AlphaFoldDB" id="A0AAP0RWQ5"/>
<dbReference type="CDD" id="cd22744">
    <property type="entry name" value="OTU"/>
    <property type="match status" value="1"/>
</dbReference>